<evidence type="ECO:0000313" key="3">
    <source>
        <dbReference type="EMBL" id="EMG95710.1"/>
    </source>
</evidence>
<sequence>MIPFYLAMAECWERIKRRAVMKKVVVSLCVALGFLSADPAQANKAISNADLIEEIRDLKKIISAQNTEINQLRKVQEVLSGQLGDMRKDILSTRDYCISLRPYIYNWR</sequence>
<dbReference type="AlphaFoldDB" id="A0AAV3IF43"/>
<keyword evidence="2" id="KW-0732">Signal</keyword>
<organism evidence="3 4">
    <name type="scientific">Helicobacter pylori GAM120Ai</name>
    <dbReference type="NCBI Taxonomy" id="1159029"/>
    <lineage>
        <taxon>Bacteria</taxon>
        <taxon>Pseudomonadati</taxon>
        <taxon>Campylobacterota</taxon>
        <taxon>Epsilonproteobacteria</taxon>
        <taxon>Campylobacterales</taxon>
        <taxon>Helicobacteraceae</taxon>
        <taxon>Helicobacter</taxon>
    </lineage>
</organism>
<name>A0AAV3IF43_HELPX</name>
<feature type="chain" id="PRO_5043595721" evidence="2">
    <location>
        <begin position="43"/>
        <end position="108"/>
    </location>
</feature>
<feature type="coiled-coil region" evidence="1">
    <location>
        <begin position="48"/>
        <end position="75"/>
    </location>
</feature>
<comment type="caution">
    <text evidence="3">The sequence shown here is derived from an EMBL/GenBank/DDBJ whole genome shotgun (WGS) entry which is preliminary data.</text>
</comment>
<evidence type="ECO:0000313" key="4">
    <source>
        <dbReference type="Proteomes" id="UP000012012"/>
    </source>
</evidence>
<dbReference type="EMBL" id="APDF01000032">
    <property type="protein sequence ID" value="EMG95710.1"/>
    <property type="molecule type" value="Genomic_DNA"/>
</dbReference>
<feature type="signal peptide" evidence="2">
    <location>
        <begin position="1"/>
        <end position="42"/>
    </location>
</feature>
<gene>
    <name evidence="3" type="ORF">HMPREF1401_00832</name>
</gene>
<proteinExistence type="predicted"/>
<protein>
    <submittedName>
        <fullName evidence="3">Tat pathway signal sequence domain protein</fullName>
    </submittedName>
</protein>
<keyword evidence="1" id="KW-0175">Coiled coil</keyword>
<evidence type="ECO:0000256" key="2">
    <source>
        <dbReference type="SAM" id="SignalP"/>
    </source>
</evidence>
<accession>A0AAV3IF43</accession>
<dbReference type="Proteomes" id="UP000012012">
    <property type="component" value="Unassembled WGS sequence"/>
</dbReference>
<reference evidence="3 4" key="1">
    <citation type="submission" date="2012-11" db="EMBL/GenBank/DDBJ databases">
        <authorList>
            <person name="Weinstock G."/>
            <person name="Sodergren E."/>
            <person name="Lobos E.A."/>
            <person name="Fulton L."/>
            <person name="Fulton R."/>
            <person name="Courtney L."/>
            <person name="Fronick C."/>
            <person name="O'Laughlin M."/>
            <person name="Godfrey J."/>
            <person name="Wilson R.M."/>
            <person name="Miner T."/>
            <person name="Farmer C."/>
            <person name="Delehaunty K."/>
            <person name="Cordes M."/>
            <person name="Minx P."/>
            <person name="Tomlinson C."/>
            <person name="Chen J."/>
            <person name="Wollam A."/>
            <person name="Pepin K.H."/>
            <person name="Bhonagiri V."/>
            <person name="Zhang X."/>
            <person name="Suruliraj S."/>
            <person name="Antonio M."/>
            <person name="Secka O."/>
            <person name="Thomas J."/>
            <person name="Warren W."/>
            <person name="Mitreva M."/>
            <person name="Mardis E.R."/>
            <person name="Wilson R.K."/>
        </authorList>
    </citation>
    <scope>NUCLEOTIDE SEQUENCE [LARGE SCALE GENOMIC DNA]</scope>
    <source>
        <strain evidence="3 4">GAM120Ai</strain>
    </source>
</reference>
<evidence type="ECO:0000256" key="1">
    <source>
        <dbReference type="SAM" id="Coils"/>
    </source>
</evidence>